<organism evidence="2 3">
    <name type="scientific">Meloidogyne hapla</name>
    <name type="common">Root-knot nematode worm</name>
    <dbReference type="NCBI Taxonomy" id="6305"/>
    <lineage>
        <taxon>Eukaryota</taxon>
        <taxon>Metazoa</taxon>
        <taxon>Ecdysozoa</taxon>
        <taxon>Nematoda</taxon>
        <taxon>Chromadorea</taxon>
        <taxon>Rhabditida</taxon>
        <taxon>Tylenchina</taxon>
        <taxon>Tylenchomorpha</taxon>
        <taxon>Tylenchoidea</taxon>
        <taxon>Meloidogynidae</taxon>
        <taxon>Meloidogyninae</taxon>
        <taxon>Meloidogyne</taxon>
    </lineage>
</organism>
<accession>A0A1I8BY04</accession>
<evidence type="ECO:0000256" key="1">
    <source>
        <dbReference type="SAM" id="SignalP"/>
    </source>
</evidence>
<evidence type="ECO:0000313" key="3">
    <source>
        <dbReference type="WBParaSite" id="MhA1_Contig802.frz3.gene17"/>
    </source>
</evidence>
<dbReference type="WBParaSite" id="MhA1_Contig802.frz3.gene17">
    <property type="protein sequence ID" value="MhA1_Contig802.frz3.gene17"/>
    <property type="gene ID" value="MhA1_Contig802.frz3.gene17"/>
</dbReference>
<dbReference type="AlphaFoldDB" id="A0A1I8BY04"/>
<keyword evidence="1" id="KW-0732">Signal</keyword>
<evidence type="ECO:0000313" key="2">
    <source>
        <dbReference type="Proteomes" id="UP000095281"/>
    </source>
</evidence>
<proteinExistence type="predicted"/>
<feature type="chain" id="PRO_5009316284" evidence="1">
    <location>
        <begin position="19"/>
        <end position="94"/>
    </location>
</feature>
<sequence>MFIRLIFFLLILIYLTNEMFRGRKDKAETSKAKINKKALFITTNLINENFKMNSAFANLLTENYTVVSGINTINSRYIFGPFGSLYRELSLLKK</sequence>
<protein>
    <submittedName>
        <fullName evidence="3">Glucuronosyltransferase</fullName>
    </submittedName>
</protein>
<name>A0A1I8BY04_MELHA</name>
<keyword evidence="2" id="KW-1185">Reference proteome</keyword>
<dbReference type="Proteomes" id="UP000095281">
    <property type="component" value="Unplaced"/>
</dbReference>
<reference evidence="3" key="1">
    <citation type="submission" date="2016-11" db="UniProtKB">
        <authorList>
            <consortium name="WormBaseParasite"/>
        </authorList>
    </citation>
    <scope>IDENTIFICATION</scope>
</reference>
<feature type="signal peptide" evidence="1">
    <location>
        <begin position="1"/>
        <end position="18"/>
    </location>
</feature>